<evidence type="ECO:0000256" key="1">
    <source>
        <dbReference type="ARBA" id="ARBA00009437"/>
    </source>
</evidence>
<dbReference type="CDD" id="cd08420">
    <property type="entry name" value="PBP2_CysL_like"/>
    <property type="match status" value="1"/>
</dbReference>
<evidence type="ECO:0000313" key="7">
    <source>
        <dbReference type="Proteomes" id="UP001628193"/>
    </source>
</evidence>
<feature type="domain" description="HTH lysR-type" evidence="5">
    <location>
        <begin position="11"/>
        <end position="61"/>
    </location>
</feature>
<keyword evidence="7" id="KW-1185">Reference proteome</keyword>
<dbReference type="SUPFAM" id="SSF46785">
    <property type="entry name" value="Winged helix' DNA-binding domain"/>
    <property type="match status" value="1"/>
</dbReference>
<dbReference type="InterPro" id="IPR000847">
    <property type="entry name" value="LysR_HTH_N"/>
</dbReference>
<reference evidence="6 7" key="1">
    <citation type="submission" date="2024-09" db="EMBL/GenBank/DDBJ databases">
        <title>Draft genome sequence of Candidatus Magnetaquicoccaceae bacterium FCR-1.</title>
        <authorList>
            <person name="Shimoshige H."/>
            <person name="Shimamura S."/>
            <person name="Taoka A."/>
            <person name="Kobayashi H."/>
            <person name="Maekawa T."/>
        </authorList>
    </citation>
    <scope>NUCLEOTIDE SEQUENCE [LARGE SCALE GENOMIC DNA]</scope>
    <source>
        <strain evidence="6 7">FCR-1</strain>
    </source>
</reference>
<evidence type="ECO:0000259" key="5">
    <source>
        <dbReference type="PROSITE" id="PS50931"/>
    </source>
</evidence>
<dbReference type="PANTHER" id="PTHR30126:SF39">
    <property type="entry name" value="HTH-TYPE TRANSCRIPTIONAL REGULATOR CYSL"/>
    <property type="match status" value="1"/>
</dbReference>
<accession>A0ABQ0C5Z4</accession>
<dbReference type="RefSeq" id="WP_420903851.1">
    <property type="nucleotide sequence ID" value="NZ_BAAFGK010000002.1"/>
</dbReference>
<dbReference type="PROSITE" id="PS50931">
    <property type="entry name" value="HTH_LYSR"/>
    <property type="match status" value="1"/>
</dbReference>
<keyword evidence="3" id="KW-0238">DNA-binding</keyword>
<evidence type="ECO:0000313" key="6">
    <source>
        <dbReference type="EMBL" id="GAB0056135.1"/>
    </source>
</evidence>
<comment type="caution">
    <text evidence="6">The sequence shown here is derived from an EMBL/GenBank/DDBJ whole genome shotgun (WGS) entry which is preliminary data.</text>
</comment>
<keyword evidence="2" id="KW-0805">Transcription regulation</keyword>
<dbReference type="Pfam" id="PF00126">
    <property type="entry name" value="HTH_1"/>
    <property type="match status" value="1"/>
</dbReference>
<proteinExistence type="inferred from homology"/>
<organism evidence="6 7">
    <name type="scientific">Candidatus Magnetaquiglobus chichijimensis</name>
    <dbReference type="NCBI Taxonomy" id="3141448"/>
    <lineage>
        <taxon>Bacteria</taxon>
        <taxon>Pseudomonadati</taxon>
        <taxon>Pseudomonadota</taxon>
        <taxon>Magnetococcia</taxon>
        <taxon>Magnetococcales</taxon>
        <taxon>Candidatus Magnetaquicoccaceae</taxon>
        <taxon>Candidatus Magnetaquiglobus</taxon>
    </lineage>
</organism>
<dbReference type="PANTHER" id="PTHR30126">
    <property type="entry name" value="HTH-TYPE TRANSCRIPTIONAL REGULATOR"/>
    <property type="match status" value="1"/>
</dbReference>
<name>A0ABQ0C5Z4_9PROT</name>
<dbReference type="EMBL" id="BAAFGK010000002">
    <property type="protein sequence ID" value="GAB0056135.1"/>
    <property type="molecule type" value="Genomic_DNA"/>
</dbReference>
<dbReference type="Gene3D" id="3.40.190.290">
    <property type="match status" value="1"/>
</dbReference>
<dbReference type="InterPro" id="IPR036390">
    <property type="entry name" value="WH_DNA-bd_sf"/>
</dbReference>
<evidence type="ECO:0000256" key="3">
    <source>
        <dbReference type="ARBA" id="ARBA00023125"/>
    </source>
</evidence>
<dbReference type="Pfam" id="PF03466">
    <property type="entry name" value="LysR_substrate"/>
    <property type="match status" value="1"/>
</dbReference>
<gene>
    <name evidence="6" type="primary">cysL</name>
    <name evidence="6" type="ORF">SIID45300_00440</name>
</gene>
<dbReference type="InterPro" id="IPR036388">
    <property type="entry name" value="WH-like_DNA-bd_sf"/>
</dbReference>
<dbReference type="Gene3D" id="1.10.10.10">
    <property type="entry name" value="Winged helix-like DNA-binding domain superfamily/Winged helix DNA-binding domain"/>
    <property type="match status" value="1"/>
</dbReference>
<protein>
    <submittedName>
        <fullName evidence="6">HTH-type transcriptional regulator CysL</fullName>
    </submittedName>
</protein>
<sequence>MSFYDSTRVLVFHTVSKHLSFTRAAEELELTQPAVTFQIRQLEEHFNTRLFERQHNRISMTDAGRLFYLYASRILDLYQETEKRLNEVTGLSRGMIRLGATTTPGGYLLPGILCGYREVYPGVKVRLSLHNTCTVVQKVRDTTIDIGMVEGPVHQSGIEVIPCLEDELVVILAPGHPLAAEENIPLERLLAYPFVSREEGSGTRAVIAAFLEQTGLQLGQLKTVLEVDTAEAAKCAVEHGIGFSLISRLSVRKEELLHALVIRRLHEGRLTRSIHLVLDAKRIRSKVSDELVHHIQAFCQKTSSI</sequence>
<dbReference type="Proteomes" id="UP001628193">
    <property type="component" value="Unassembled WGS sequence"/>
</dbReference>
<dbReference type="PRINTS" id="PR00039">
    <property type="entry name" value="HTHLYSR"/>
</dbReference>
<dbReference type="SUPFAM" id="SSF53850">
    <property type="entry name" value="Periplasmic binding protein-like II"/>
    <property type="match status" value="1"/>
</dbReference>
<keyword evidence="4" id="KW-0804">Transcription</keyword>
<dbReference type="InterPro" id="IPR005119">
    <property type="entry name" value="LysR_subst-bd"/>
</dbReference>
<comment type="similarity">
    <text evidence="1">Belongs to the LysR transcriptional regulatory family.</text>
</comment>
<evidence type="ECO:0000256" key="4">
    <source>
        <dbReference type="ARBA" id="ARBA00023163"/>
    </source>
</evidence>
<evidence type="ECO:0000256" key="2">
    <source>
        <dbReference type="ARBA" id="ARBA00023015"/>
    </source>
</evidence>